<evidence type="ECO:0000256" key="2">
    <source>
        <dbReference type="SAM" id="SignalP"/>
    </source>
</evidence>
<proteinExistence type="predicted"/>
<feature type="chain" id="PRO_5036751995" evidence="2">
    <location>
        <begin position="30"/>
        <end position="330"/>
    </location>
</feature>
<gene>
    <name evidence="3" type="ORF">DYI23_01190</name>
</gene>
<dbReference type="Pfam" id="PF03480">
    <property type="entry name" value="DctP"/>
    <property type="match status" value="1"/>
</dbReference>
<reference evidence="3" key="2">
    <citation type="journal article" date="2021" name="Microorganisms">
        <title>Bacterial Dimethylsulfoniopropionate Biosynthesis in the East China Sea.</title>
        <authorList>
            <person name="Liu J."/>
            <person name="Zhang Y."/>
            <person name="Liu J."/>
            <person name="Zhong H."/>
            <person name="Williams B.T."/>
            <person name="Zheng Y."/>
            <person name="Curson A.R.J."/>
            <person name="Sun C."/>
            <person name="Sun H."/>
            <person name="Song D."/>
            <person name="Wagner Mackenzie B."/>
            <person name="Bermejo Martinez A."/>
            <person name="Todd J.D."/>
            <person name="Zhang X.H."/>
        </authorList>
    </citation>
    <scope>NUCLEOTIDE SEQUENCE</scope>
    <source>
        <strain evidence="3">AESS21</strain>
    </source>
</reference>
<accession>A0A944GPM5</accession>
<dbReference type="InterPro" id="IPR018389">
    <property type="entry name" value="DctP_fam"/>
</dbReference>
<dbReference type="PANTHER" id="PTHR33376:SF4">
    <property type="entry name" value="SIALIC ACID-BINDING PERIPLASMIC PROTEIN SIAP"/>
    <property type="match status" value="1"/>
</dbReference>
<evidence type="ECO:0000256" key="1">
    <source>
        <dbReference type="ARBA" id="ARBA00022729"/>
    </source>
</evidence>
<name>A0A944GPM5_9HYPH</name>
<dbReference type="PROSITE" id="PS51318">
    <property type="entry name" value="TAT"/>
    <property type="match status" value="1"/>
</dbReference>
<dbReference type="Gene3D" id="3.40.190.170">
    <property type="entry name" value="Bacterial extracellular solute-binding protein, family 7"/>
    <property type="match status" value="1"/>
</dbReference>
<sequence length="330" mass="36322">MTTKISRRAVLATSVVAATLMAFGTPAFAKAEKSLKWAHVYETTEPYHNWAVWAGEELAKRTDNRYDIEVFPASSLGKETDINEGLGLGTVDIIYTGQSFAGRSFGPMAIGGTPYMFRDYDHWAAYRDSELFQEMASGYLDASGNHAITLTYYGQRHVTSNKPILSPDDMKGLKIRVPNAPLYMMFPKGAGANPTPIAFSEVYLALQQGTVDAQENPLTTIQAKKFYEVQSNINLTGHITDSLLTIVGGPARDQMDDADYQILVEVLKEAAAGCTADIQQNEASLADWFTEQGNTVNVVDRAPFREVTMPLHNGPDATWTKEQYDALQAL</sequence>
<dbReference type="PANTHER" id="PTHR33376">
    <property type="match status" value="1"/>
</dbReference>
<feature type="signal peptide" evidence="2">
    <location>
        <begin position="1"/>
        <end position="29"/>
    </location>
</feature>
<dbReference type="RefSeq" id="WP_246541351.1">
    <property type="nucleotide sequence ID" value="NZ_QTKU01000001.1"/>
</dbReference>
<protein>
    <submittedName>
        <fullName evidence="3">ABC transporter substrate-binding protein</fullName>
    </submittedName>
</protein>
<dbReference type="AlphaFoldDB" id="A0A944GPM5"/>
<dbReference type="SUPFAM" id="SSF53850">
    <property type="entry name" value="Periplasmic binding protein-like II"/>
    <property type="match status" value="1"/>
</dbReference>
<dbReference type="InterPro" id="IPR006311">
    <property type="entry name" value="TAT_signal"/>
</dbReference>
<comment type="caution">
    <text evidence="3">The sequence shown here is derived from an EMBL/GenBank/DDBJ whole genome shotgun (WGS) entry which is preliminary data.</text>
</comment>
<reference evidence="3" key="1">
    <citation type="submission" date="2018-08" db="EMBL/GenBank/DDBJ databases">
        <authorList>
            <person name="Jin W."/>
            <person name="Wang H."/>
            <person name="Yang Y."/>
            <person name="Li M."/>
            <person name="Liu J."/>
        </authorList>
    </citation>
    <scope>NUCLEOTIDE SEQUENCE</scope>
    <source>
        <strain evidence="3">AESS21</strain>
    </source>
</reference>
<organism evidence="3 4">
    <name type="scientific">Roseibium polysiphoniae</name>
    <dbReference type="NCBI Taxonomy" id="2571221"/>
    <lineage>
        <taxon>Bacteria</taxon>
        <taxon>Pseudomonadati</taxon>
        <taxon>Pseudomonadota</taxon>
        <taxon>Alphaproteobacteria</taxon>
        <taxon>Hyphomicrobiales</taxon>
        <taxon>Stappiaceae</taxon>
        <taxon>Roseibium</taxon>
    </lineage>
</organism>
<evidence type="ECO:0000313" key="4">
    <source>
        <dbReference type="Proteomes" id="UP000705379"/>
    </source>
</evidence>
<evidence type="ECO:0000313" key="3">
    <source>
        <dbReference type="EMBL" id="MBS8258818.1"/>
    </source>
</evidence>
<dbReference type="GO" id="GO:0055085">
    <property type="term" value="P:transmembrane transport"/>
    <property type="evidence" value="ECO:0007669"/>
    <property type="project" value="InterPro"/>
</dbReference>
<dbReference type="CDD" id="cd13672">
    <property type="entry name" value="PBP2_TRAP_Siap"/>
    <property type="match status" value="1"/>
</dbReference>
<keyword evidence="1 2" id="KW-0732">Signal</keyword>
<dbReference type="NCBIfam" id="NF037995">
    <property type="entry name" value="TRAP_S1"/>
    <property type="match status" value="1"/>
</dbReference>
<dbReference type="Proteomes" id="UP000705379">
    <property type="component" value="Unassembled WGS sequence"/>
</dbReference>
<dbReference type="EMBL" id="QTKU01000001">
    <property type="protein sequence ID" value="MBS8258818.1"/>
    <property type="molecule type" value="Genomic_DNA"/>
</dbReference>
<dbReference type="InterPro" id="IPR038404">
    <property type="entry name" value="TRAP_DctP_sf"/>
</dbReference>